<sequence>MLEAAKVDCRATLEVARGRICHRWRQRERHCRQWSNAVVSSAAKVDCDKRREAEMVVVGIGFKLSLVVQRSNELGGGGGRPHEKEGGDGGCRQMQGCWVSAVSLLTAVEGGKSNDNGGGQYRLQHQKALAGLRRINLEGLRWRVFDAKGQVLGRMASQISIVLQGKDKPTYTPYREDGDMCIVLNAKDICVTGRKLTNKFYRWHTGYVGHLKERSLKDQLAKDPTEVIRKAVFRMLPRNKLRDDRDRKLRIFSGSEHPFADRPLEPFVMPPRNVREMRPRAKRALIRAQKKAEQGNANPTAKKGDEAQVSA</sequence>
<dbReference type="FunFam" id="3.90.1180.10:FF:000006">
    <property type="entry name" value="50S ribosomal protein L13"/>
    <property type="match status" value="1"/>
</dbReference>
<dbReference type="AlphaFoldDB" id="A0A8J5LEN9"/>
<feature type="compositionally biased region" description="Basic residues" evidence="4">
    <location>
        <begin position="280"/>
        <end position="289"/>
    </location>
</feature>
<name>A0A8J5LEN9_ZINOF</name>
<dbReference type="Pfam" id="PF00572">
    <property type="entry name" value="Ribosomal_L13"/>
    <property type="match status" value="1"/>
</dbReference>
<dbReference type="GO" id="GO:0005762">
    <property type="term" value="C:mitochondrial large ribosomal subunit"/>
    <property type="evidence" value="ECO:0007669"/>
    <property type="project" value="TreeGrafter"/>
</dbReference>
<dbReference type="PANTHER" id="PTHR11545">
    <property type="entry name" value="RIBOSOMAL PROTEIN L13"/>
    <property type="match status" value="1"/>
</dbReference>
<dbReference type="Proteomes" id="UP000734854">
    <property type="component" value="Unassembled WGS sequence"/>
</dbReference>
<proteinExistence type="inferred from homology"/>
<dbReference type="HAMAP" id="MF_01366">
    <property type="entry name" value="Ribosomal_uL13"/>
    <property type="match status" value="1"/>
</dbReference>
<dbReference type="InterPro" id="IPR005822">
    <property type="entry name" value="Ribosomal_uL13"/>
</dbReference>
<dbReference type="GO" id="GO:0006412">
    <property type="term" value="P:translation"/>
    <property type="evidence" value="ECO:0007669"/>
    <property type="project" value="InterPro"/>
</dbReference>
<comment type="caution">
    <text evidence="5">The sequence shown here is derived from an EMBL/GenBank/DDBJ whole genome shotgun (WGS) entry which is preliminary data.</text>
</comment>
<accession>A0A8J5LEN9</accession>
<evidence type="ECO:0008006" key="7">
    <source>
        <dbReference type="Google" id="ProtNLM"/>
    </source>
</evidence>
<organism evidence="5 6">
    <name type="scientific">Zingiber officinale</name>
    <name type="common">Ginger</name>
    <name type="synonym">Amomum zingiber</name>
    <dbReference type="NCBI Taxonomy" id="94328"/>
    <lineage>
        <taxon>Eukaryota</taxon>
        <taxon>Viridiplantae</taxon>
        <taxon>Streptophyta</taxon>
        <taxon>Embryophyta</taxon>
        <taxon>Tracheophyta</taxon>
        <taxon>Spermatophyta</taxon>
        <taxon>Magnoliopsida</taxon>
        <taxon>Liliopsida</taxon>
        <taxon>Zingiberales</taxon>
        <taxon>Zingiberaceae</taxon>
        <taxon>Zingiber</taxon>
    </lineage>
</organism>
<evidence type="ECO:0000256" key="4">
    <source>
        <dbReference type="SAM" id="MobiDB-lite"/>
    </source>
</evidence>
<comment type="similarity">
    <text evidence="1">Belongs to the universal ribosomal protein uL13 family.</text>
</comment>
<feature type="compositionally biased region" description="Basic and acidic residues" evidence="4">
    <location>
        <begin position="302"/>
        <end position="311"/>
    </location>
</feature>
<gene>
    <name evidence="5" type="ORF">ZIOFF_026270</name>
</gene>
<evidence type="ECO:0000256" key="1">
    <source>
        <dbReference type="ARBA" id="ARBA00006227"/>
    </source>
</evidence>
<evidence type="ECO:0000313" key="6">
    <source>
        <dbReference type="Proteomes" id="UP000734854"/>
    </source>
</evidence>
<keyword evidence="2" id="KW-0689">Ribosomal protein</keyword>
<dbReference type="GO" id="GO:0003729">
    <property type="term" value="F:mRNA binding"/>
    <property type="evidence" value="ECO:0007669"/>
    <property type="project" value="TreeGrafter"/>
</dbReference>
<dbReference type="InterPro" id="IPR036899">
    <property type="entry name" value="Ribosomal_uL13_sf"/>
</dbReference>
<keyword evidence="3" id="KW-0687">Ribonucleoprotein</keyword>
<dbReference type="NCBIfam" id="TIGR01066">
    <property type="entry name" value="rplM_bact"/>
    <property type="match status" value="1"/>
</dbReference>
<dbReference type="CDD" id="cd00392">
    <property type="entry name" value="Ribosomal_L13"/>
    <property type="match status" value="1"/>
</dbReference>
<dbReference type="GO" id="GO:0003735">
    <property type="term" value="F:structural constituent of ribosome"/>
    <property type="evidence" value="ECO:0007669"/>
    <property type="project" value="InterPro"/>
</dbReference>
<dbReference type="Gene3D" id="3.90.1180.10">
    <property type="entry name" value="Ribosomal protein L13"/>
    <property type="match status" value="1"/>
</dbReference>
<dbReference type="SUPFAM" id="SSF52161">
    <property type="entry name" value="Ribosomal protein L13"/>
    <property type="match status" value="1"/>
</dbReference>
<dbReference type="InterPro" id="IPR005823">
    <property type="entry name" value="Ribosomal_uL13_bac-type"/>
</dbReference>
<evidence type="ECO:0000256" key="2">
    <source>
        <dbReference type="ARBA" id="ARBA00022980"/>
    </source>
</evidence>
<dbReference type="PANTHER" id="PTHR11545:SF2">
    <property type="entry name" value="LARGE RIBOSOMAL SUBUNIT PROTEIN UL13M"/>
    <property type="match status" value="1"/>
</dbReference>
<protein>
    <recommendedName>
        <fullName evidence="7">50S ribosomal protein L13</fullName>
    </recommendedName>
</protein>
<keyword evidence="6" id="KW-1185">Reference proteome</keyword>
<reference evidence="5 6" key="1">
    <citation type="submission" date="2020-08" db="EMBL/GenBank/DDBJ databases">
        <title>Plant Genome Project.</title>
        <authorList>
            <person name="Zhang R.-G."/>
        </authorList>
    </citation>
    <scope>NUCLEOTIDE SEQUENCE [LARGE SCALE GENOMIC DNA]</scope>
    <source>
        <tissue evidence="5">Rhizome</tissue>
    </source>
</reference>
<dbReference type="GO" id="GO:0017148">
    <property type="term" value="P:negative regulation of translation"/>
    <property type="evidence" value="ECO:0007669"/>
    <property type="project" value="TreeGrafter"/>
</dbReference>
<evidence type="ECO:0000313" key="5">
    <source>
        <dbReference type="EMBL" id="KAG6515836.1"/>
    </source>
</evidence>
<dbReference type="EMBL" id="JACMSC010000007">
    <property type="protein sequence ID" value="KAG6515836.1"/>
    <property type="molecule type" value="Genomic_DNA"/>
</dbReference>
<feature type="region of interest" description="Disordered" evidence="4">
    <location>
        <begin position="263"/>
        <end position="311"/>
    </location>
</feature>
<evidence type="ECO:0000256" key="3">
    <source>
        <dbReference type="ARBA" id="ARBA00023274"/>
    </source>
</evidence>